<dbReference type="GO" id="GO:0008270">
    <property type="term" value="F:zinc ion binding"/>
    <property type="evidence" value="ECO:0007669"/>
    <property type="project" value="UniProtKB-KW"/>
</dbReference>
<dbReference type="SUPFAM" id="SSF57903">
    <property type="entry name" value="FYVE/PHD zinc finger"/>
    <property type="match status" value="1"/>
</dbReference>
<dbReference type="InterPro" id="IPR011011">
    <property type="entry name" value="Znf_FYVE_PHD"/>
</dbReference>
<reference evidence="7" key="1">
    <citation type="submission" date="2019-09" db="EMBL/GenBank/DDBJ databases">
        <title>Draft genome information of white flower Hibiscus syriacus.</title>
        <authorList>
            <person name="Kim Y.-M."/>
        </authorList>
    </citation>
    <scope>NUCLEOTIDE SEQUENCE [LARGE SCALE GENOMIC DNA]</scope>
    <source>
        <strain evidence="7">YM2019G1</strain>
    </source>
</reference>
<dbReference type="InterPro" id="IPR019787">
    <property type="entry name" value="Znf_PHD-finger"/>
</dbReference>
<keyword evidence="1" id="KW-0479">Metal-binding</keyword>
<accession>A0A6A3BDL2</accession>
<dbReference type="Gene3D" id="3.30.40.10">
    <property type="entry name" value="Zinc/RING finger domain, C3HC4 (zinc finger)"/>
    <property type="match status" value="1"/>
</dbReference>
<dbReference type="EMBL" id="VEPZ02000885">
    <property type="protein sequence ID" value="KAE8712879.1"/>
    <property type="molecule type" value="Genomic_DNA"/>
</dbReference>
<dbReference type="PANTHER" id="PTHR46201:SF1">
    <property type="entry name" value="PHD FINGER PROTEIN MALE STERILITY 1"/>
    <property type="match status" value="1"/>
</dbReference>
<dbReference type="Pfam" id="PF00628">
    <property type="entry name" value="PHD"/>
    <property type="match status" value="1"/>
</dbReference>
<dbReference type="PANTHER" id="PTHR46201">
    <property type="entry name" value="PHD FINGER PROTEIN MALE MEIOCYTE DEATH 1-RELATED"/>
    <property type="match status" value="1"/>
</dbReference>
<proteinExistence type="predicted"/>
<dbReference type="Pfam" id="PF25565">
    <property type="entry name" value="Ubiquitin_At1g33420"/>
    <property type="match status" value="1"/>
</dbReference>
<keyword evidence="3" id="KW-0862">Zinc</keyword>
<dbReference type="InterPro" id="IPR059080">
    <property type="entry name" value="WHD_PTC1"/>
</dbReference>
<feature type="domain" description="PHD finger protein MALE STERILITY 1-like ubiquitin-like" evidence="5">
    <location>
        <begin position="329"/>
        <end position="375"/>
    </location>
</feature>
<evidence type="ECO:0000256" key="1">
    <source>
        <dbReference type="ARBA" id="ARBA00022723"/>
    </source>
</evidence>
<dbReference type="InterPro" id="IPR057765">
    <property type="entry name" value="MS1-like_ubiquitin"/>
</dbReference>
<comment type="caution">
    <text evidence="7">The sequence shown here is derived from an EMBL/GenBank/DDBJ whole genome shotgun (WGS) entry which is preliminary data.</text>
</comment>
<feature type="domain" description="PHD-type" evidence="4">
    <location>
        <begin position="393"/>
        <end position="437"/>
    </location>
</feature>
<evidence type="ECO:0000256" key="2">
    <source>
        <dbReference type="ARBA" id="ARBA00022771"/>
    </source>
</evidence>
<evidence type="ECO:0000259" key="5">
    <source>
        <dbReference type="Pfam" id="PF25565"/>
    </source>
</evidence>
<keyword evidence="2" id="KW-0863">Zinc-finger</keyword>
<dbReference type="InterPro" id="IPR013083">
    <property type="entry name" value="Znf_RING/FYVE/PHD"/>
</dbReference>
<dbReference type="Proteomes" id="UP000436088">
    <property type="component" value="Unassembled WGS sequence"/>
</dbReference>
<evidence type="ECO:0000259" key="4">
    <source>
        <dbReference type="Pfam" id="PF00628"/>
    </source>
</evidence>
<keyword evidence="8" id="KW-1185">Reference proteome</keyword>
<name>A0A6A3BDL2_HIBSY</name>
<feature type="domain" description="PTC1-like winged helix-turn-helix" evidence="6">
    <location>
        <begin position="233"/>
        <end position="268"/>
    </location>
</feature>
<evidence type="ECO:0000256" key="3">
    <source>
        <dbReference type="ARBA" id="ARBA00022833"/>
    </source>
</evidence>
<evidence type="ECO:0000313" key="8">
    <source>
        <dbReference type="Proteomes" id="UP000436088"/>
    </source>
</evidence>
<dbReference type="Pfam" id="PF25874">
    <property type="entry name" value="WHD_plant_repro"/>
    <property type="match status" value="1"/>
</dbReference>
<sequence>MALYPSRLLGRTGPMRKVWAAAARTSVWKQQRSNGGVEAAGAGNDTNPVSLGLGLSHPDGGGGGGCRKRRRGGERIFKFKSFGENSCPVEFDGPFRDNVKAMVEYGHLEMNLCNDGVLCCTGWGNHIICNKKYHFLLPSKDSVAACFNCDETSSDESNPEKAYGYPWFGRWGYKFGRGCYGVNQPIYQKAIEAIQGIPLCLLNHHLSISNNDVSVIFSRWSSSKKSRVQAGFKARRDAARAYIGDTGLLDFVLKSLGNHIVGNYLILKDQMPTMSTRVLSAIPMATRIILDTKFLIKEYTEEQLPIQDNSFKLFCTVALRNNEGINEGEVEKSFREVYWRLRSFVMEAVANMSVKGSDLVVGSIETGQKLVFIGSNCDQMGSEDSSGTGTVDCLCGAKEDDSGRLISCDIYEIWQHTRCVRIPNNDEIPHVFLCKQCEEKIVFLYSSLL</sequence>
<organism evidence="7 8">
    <name type="scientific">Hibiscus syriacus</name>
    <name type="common">Rose of Sharon</name>
    <dbReference type="NCBI Taxonomy" id="106335"/>
    <lineage>
        <taxon>Eukaryota</taxon>
        <taxon>Viridiplantae</taxon>
        <taxon>Streptophyta</taxon>
        <taxon>Embryophyta</taxon>
        <taxon>Tracheophyta</taxon>
        <taxon>Spermatophyta</taxon>
        <taxon>Magnoliopsida</taxon>
        <taxon>eudicotyledons</taxon>
        <taxon>Gunneridae</taxon>
        <taxon>Pentapetalae</taxon>
        <taxon>rosids</taxon>
        <taxon>malvids</taxon>
        <taxon>Malvales</taxon>
        <taxon>Malvaceae</taxon>
        <taxon>Malvoideae</taxon>
        <taxon>Hibiscus</taxon>
    </lineage>
</organism>
<evidence type="ECO:0000259" key="6">
    <source>
        <dbReference type="Pfam" id="PF25874"/>
    </source>
</evidence>
<gene>
    <name evidence="7" type="ORF">F3Y22_tig00110223pilonHSYRG00298</name>
</gene>
<evidence type="ECO:0000313" key="7">
    <source>
        <dbReference type="EMBL" id="KAE8712879.1"/>
    </source>
</evidence>
<dbReference type="AlphaFoldDB" id="A0A6A3BDL2"/>
<protein>
    <submittedName>
        <fullName evidence="7">Uncharacterized protein</fullName>
    </submittedName>
</protein>